<evidence type="ECO:0000313" key="3">
    <source>
        <dbReference type="EMBL" id="SDX23282.1"/>
    </source>
</evidence>
<feature type="transmembrane region" description="Helical" evidence="1">
    <location>
        <begin position="129"/>
        <end position="149"/>
    </location>
</feature>
<dbReference type="InterPro" id="IPR011674">
    <property type="entry name" value="DUF1616"/>
</dbReference>
<dbReference type="RefSeq" id="WP_074654958.1">
    <property type="nucleotide sequence ID" value="NZ_FNOF01000020.1"/>
</dbReference>
<keyword evidence="1" id="KW-0812">Transmembrane</keyword>
<dbReference type="Pfam" id="PF07760">
    <property type="entry name" value="DUF1616"/>
    <property type="match status" value="1"/>
</dbReference>
<feature type="transmembrane region" description="Helical" evidence="1">
    <location>
        <begin position="21"/>
        <end position="39"/>
    </location>
</feature>
<dbReference type="EMBL" id="FNOF01000020">
    <property type="protein sequence ID" value="SDX23282.1"/>
    <property type="molecule type" value="Genomic_DNA"/>
</dbReference>
<gene>
    <name evidence="3" type="ORF">SAMN05443574_12042</name>
</gene>
<proteinExistence type="predicted"/>
<evidence type="ECO:0000313" key="4">
    <source>
        <dbReference type="Proteomes" id="UP000182573"/>
    </source>
</evidence>
<keyword evidence="1" id="KW-1133">Transmembrane helix</keyword>
<dbReference type="STRING" id="28442.SAMN05443574_12042"/>
<evidence type="ECO:0000259" key="2">
    <source>
        <dbReference type="Pfam" id="PF07760"/>
    </source>
</evidence>
<organism evidence="3 4">
    <name type="scientific">Haloarcula vallismortis</name>
    <name type="common">Halobacterium vallismortis</name>
    <dbReference type="NCBI Taxonomy" id="28442"/>
    <lineage>
        <taxon>Archaea</taxon>
        <taxon>Methanobacteriati</taxon>
        <taxon>Methanobacteriota</taxon>
        <taxon>Stenosarchaea group</taxon>
        <taxon>Halobacteria</taxon>
        <taxon>Halobacteriales</taxon>
        <taxon>Haloarculaceae</taxon>
        <taxon>Haloarcula</taxon>
    </lineage>
</organism>
<dbReference type="Proteomes" id="UP000182573">
    <property type="component" value="Unassembled WGS sequence"/>
</dbReference>
<accession>A0A1H3A0I1</accession>
<protein>
    <submittedName>
        <fullName evidence="3">Uncharacterized membrane protein</fullName>
    </submittedName>
</protein>
<sequence length="337" mass="36862">MSHSEVEGTSPADFFRKLIDLCAVSIVTLLTDAVILFFAPDTVPTLRLLLVLLLLFFLPGYACIAAFRPRRIRQKESTQGERYGLLPNPDDGFMYPERLILAIGVSVGMATATGFGLHFSGLGIRTTPIIAVLSLVTLTGCGVATVRRYRLMSDLSRAKSNQSSIITTLRSLLVRGTGIDLAITSLILVSVVIIVTSAGSIAISADSQKSYTELYILGENENGELVAGEYRSDEIGGPTVHVGVGNNEGQQMNYTIVVQLQQLEDDRIVQYQELRRNQMVIPANSTWESTYSVPVNSASTGERLQFLLYTGSPPDEPNQENAYRTVHIWINTPNDST</sequence>
<feature type="transmembrane region" description="Helical" evidence="1">
    <location>
        <begin position="45"/>
        <end position="67"/>
    </location>
</feature>
<keyword evidence="1" id="KW-0472">Membrane</keyword>
<dbReference type="PIRSF" id="PIRSF018671">
    <property type="entry name" value="UCP018671"/>
    <property type="match status" value="1"/>
</dbReference>
<feature type="domain" description="DUF1616" evidence="2">
    <location>
        <begin position="29"/>
        <end position="331"/>
    </location>
</feature>
<feature type="transmembrane region" description="Helical" evidence="1">
    <location>
        <begin position="179"/>
        <end position="203"/>
    </location>
</feature>
<name>A0A1H3A0I1_HALVA</name>
<feature type="transmembrane region" description="Helical" evidence="1">
    <location>
        <begin position="99"/>
        <end position="117"/>
    </location>
</feature>
<reference evidence="3 4" key="1">
    <citation type="submission" date="2016-10" db="EMBL/GenBank/DDBJ databases">
        <authorList>
            <person name="de Groot N.N."/>
        </authorList>
    </citation>
    <scope>NUCLEOTIDE SEQUENCE [LARGE SCALE GENOMIC DNA]</scope>
    <source>
        <strain evidence="3 4">DSM 3756</strain>
    </source>
</reference>
<dbReference type="InterPro" id="IPR014495">
    <property type="entry name" value="UCP018671"/>
</dbReference>
<evidence type="ECO:0000256" key="1">
    <source>
        <dbReference type="SAM" id="Phobius"/>
    </source>
</evidence>
<dbReference type="AlphaFoldDB" id="A0A1H3A0I1"/>